<dbReference type="Proteomes" id="UP000001593">
    <property type="component" value="Unassembled WGS sequence"/>
</dbReference>
<gene>
    <name evidence="2" type="ORF">NEMVEDRAFT_v1g248299</name>
</gene>
<keyword evidence="3" id="KW-1185">Reference proteome</keyword>
<evidence type="ECO:0000256" key="1">
    <source>
        <dbReference type="SAM" id="Phobius"/>
    </source>
</evidence>
<feature type="transmembrane region" description="Helical" evidence="1">
    <location>
        <begin position="12"/>
        <end position="31"/>
    </location>
</feature>
<dbReference type="EMBL" id="DS470003">
    <property type="protein sequence ID" value="EDO30667.1"/>
    <property type="molecule type" value="Genomic_DNA"/>
</dbReference>
<accession>A7T048</accession>
<reference evidence="2 3" key="1">
    <citation type="journal article" date="2007" name="Science">
        <title>Sea anemone genome reveals ancestral eumetazoan gene repertoire and genomic organization.</title>
        <authorList>
            <person name="Putnam N.H."/>
            <person name="Srivastava M."/>
            <person name="Hellsten U."/>
            <person name="Dirks B."/>
            <person name="Chapman J."/>
            <person name="Salamov A."/>
            <person name="Terry A."/>
            <person name="Shapiro H."/>
            <person name="Lindquist E."/>
            <person name="Kapitonov V.V."/>
            <person name="Jurka J."/>
            <person name="Genikhovich G."/>
            <person name="Grigoriev I.V."/>
            <person name="Lucas S.M."/>
            <person name="Steele R.E."/>
            <person name="Finnerty J.R."/>
            <person name="Technau U."/>
            <person name="Martindale M.Q."/>
            <person name="Rokhsar D.S."/>
        </authorList>
    </citation>
    <scope>NUCLEOTIDE SEQUENCE [LARGE SCALE GENOMIC DNA]</scope>
    <source>
        <strain evidence="3">CH2 X CH6</strain>
    </source>
</reference>
<dbReference type="AlphaFoldDB" id="A7T048"/>
<evidence type="ECO:0000313" key="2">
    <source>
        <dbReference type="EMBL" id="EDO30667.1"/>
    </source>
</evidence>
<keyword evidence="1" id="KW-0472">Membrane</keyword>
<protein>
    <submittedName>
        <fullName evidence="2">Uncharacterized protein</fullName>
    </submittedName>
</protein>
<dbReference type="HOGENOM" id="CLU_2576675_0_0_1"/>
<keyword evidence="1" id="KW-0812">Transmembrane</keyword>
<proteinExistence type="predicted"/>
<dbReference type="InParanoid" id="A7T048"/>
<keyword evidence="1" id="KW-1133">Transmembrane helix</keyword>
<sequence>MGSCVEWSRPECMILPSIVVIAVLTVTVSSVNTQTQVWKSTRASLFDRTLRRLNQFFMSVAGGGALGSRAPSPNIFKIILK</sequence>
<name>A7T048_NEMVE</name>
<organism evidence="2 3">
    <name type="scientific">Nematostella vectensis</name>
    <name type="common">Starlet sea anemone</name>
    <dbReference type="NCBI Taxonomy" id="45351"/>
    <lineage>
        <taxon>Eukaryota</taxon>
        <taxon>Metazoa</taxon>
        <taxon>Cnidaria</taxon>
        <taxon>Anthozoa</taxon>
        <taxon>Hexacorallia</taxon>
        <taxon>Actiniaria</taxon>
        <taxon>Edwardsiidae</taxon>
        <taxon>Nematostella</taxon>
    </lineage>
</organism>
<evidence type="ECO:0000313" key="3">
    <source>
        <dbReference type="Proteomes" id="UP000001593"/>
    </source>
</evidence>